<proteinExistence type="predicted"/>
<accession>A0ABU3X944</accession>
<dbReference type="Proteomes" id="UP001287282">
    <property type="component" value="Unassembled WGS sequence"/>
</dbReference>
<comment type="caution">
    <text evidence="1">The sequence shown here is derived from an EMBL/GenBank/DDBJ whole genome shotgun (WGS) entry which is preliminary data.</text>
</comment>
<name>A0ABU3X944_9BACI</name>
<dbReference type="EMBL" id="JAWJBA010000002">
    <property type="protein sequence ID" value="MDV2684402.1"/>
    <property type="molecule type" value="Genomic_DNA"/>
</dbReference>
<gene>
    <name evidence="1" type="ORF">RYX56_08465</name>
</gene>
<reference evidence="1 2" key="1">
    <citation type="submission" date="2023-10" db="EMBL/GenBank/DDBJ databases">
        <title>Screening of Alkalihalobacillus lindianensis BZ-TG-R113 and Its Alleviation of Salt Stress on Rapeseed Growth.</title>
        <authorList>
            <person name="Zhao B."/>
            <person name="Guo T."/>
        </authorList>
    </citation>
    <scope>NUCLEOTIDE SEQUENCE [LARGE SCALE GENOMIC DNA]</scope>
    <source>
        <strain evidence="1 2">BZ-TG-R113</strain>
    </source>
</reference>
<dbReference type="InterPro" id="IPR043128">
    <property type="entry name" value="Rev_trsase/Diguanyl_cyclase"/>
</dbReference>
<evidence type="ECO:0008006" key="3">
    <source>
        <dbReference type="Google" id="ProtNLM"/>
    </source>
</evidence>
<dbReference type="Gene3D" id="3.30.70.270">
    <property type="match status" value="1"/>
</dbReference>
<sequence>MYRVGVIGPRSTVDTILHLTKKLESDLQYVGFPYNNIKDTQEIIEKHFHKADTWVFSSKLAYFIAKKVMASEEKLVYIEHTEAGIYKSLLQAICSHGRSLERVSIDELSTDHLHNAMEQLNIYSLKMSLKTFDIDTSTEELVTFHHDLWESGETEAALTCFDEVYQKLQLKKVPSYRISTTEMEIMQTLKIIEERIKAIYFKGTQVAVQLLEIDHYKKLVEDAGSVYNLQLIELKIKERLVQLCESVNGSLIEEGSGCYLIFSSRGAMEKDLPLMKTMLQELRQNWDVKLNVGIGYGDHAYSAQSNAKQAISRAAKASNRIVIVKDDRTVMEVDELNRENNYPLTSTDLDLVEKFKSADINIKNYYKLSDLIIKSGKRTFTVNYVADQLSWDKRNTRRFLNRLVEIDVIAYVGEENAINRGRPQKMYQLK</sequence>
<organism evidence="1 2">
    <name type="scientific">Alkalihalophilus lindianensis</name>
    <dbReference type="NCBI Taxonomy" id="1630542"/>
    <lineage>
        <taxon>Bacteria</taxon>
        <taxon>Bacillati</taxon>
        <taxon>Bacillota</taxon>
        <taxon>Bacilli</taxon>
        <taxon>Bacillales</taxon>
        <taxon>Bacillaceae</taxon>
        <taxon>Alkalihalophilus</taxon>
    </lineage>
</organism>
<evidence type="ECO:0000313" key="2">
    <source>
        <dbReference type="Proteomes" id="UP001287282"/>
    </source>
</evidence>
<protein>
    <recommendedName>
        <fullName evidence="3">Transcriptional regulator</fullName>
    </recommendedName>
</protein>
<dbReference type="RefSeq" id="WP_317121634.1">
    <property type="nucleotide sequence ID" value="NZ_JAWJBA010000002.1"/>
</dbReference>
<evidence type="ECO:0000313" key="1">
    <source>
        <dbReference type="EMBL" id="MDV2684402.1"/>
    </source>
</evidence>
<keyword evidence="2" id="KW-1185">Reference proteome</keyword>